<evidence type="ECO:0000313" key="3">
    <source>
        <dbReference type="Proteomes" id="UP000638648"/>
    </source>
</evidence>
<keyword evidence="3" id="KW-1185">Reference proteome</keyword>
<gene>
    <name evidence="2" type="ORF">HEB94_002241</name>
</gene>
<proteinExistence type="predicted"/>
<organism evidence="2 3">
    <name type="scientific">Actinopolymorpha pittospori</name>
    <dbReference type="NCBI Taxonomy" id="648752"/>
    <lineage>
        <taxon>Bacteria</taxon>
        <taxon>Bacillati</taxon>
        <taxon>Actinomycetota</taxon>
        <taxon>Actinomycetes</taxon>
        <taxon>Propionibacteriales</taxon>
        <taxon>Actinopolymorphaceae</taxon>
        <taxon>Actinopolymorpha</taxon>
    </lineage>
</organism>
<feature type="transmembrane region" description="Helical" evidence="1">
    <location>
        <begin position="37"/>
        <end position="58"/>
    </location>
</feature>
<sequence length="152" mass="16540">MGAGEFRDFPTLRDSPAEQMATRRFGWYARQARLARLAYWSLSLVQLAAAVVIASSAAFDSPRWTIAILGALIALAEGVRSLFRVQEGYLAYRVAAERLRNEAWLFAQRAGDYAGAADPHGLLAERVVEVSSHENATWTESLRGGKSPAAGA</sequence>
<keyword evidence="1" id="KW-0812">Transmembrane</keyword>
<comment type="caution">
    <text evidence="2">The sequence shown here is derived from an EMBL/GenBank/DDBJ whole genome shotgun (WGS) entry which is preliminary data.</text>
</comment>
<accession>A0A927MUB1</accession>
<keyword evidence="1" id="KW-0472">Membrane</keyword>
<dbReference type="InterPro" id="IPR025325">
    <property type="entry name" value="DUF4231"/>
</dbReference>
<evidence type="ECO:0000256" key="1">
    <source>
        <dbReference type="SAM" id="Phobius"/>
    </source>
</evidence>
<protein>
    <recommendedName>
        <fullName evidence="4">DUF4231 domain-containing protein</fullName>
    </recommendedName>
</protein>
<feature type="transmembrane region" description="Helical" evidence="1">
    <location>
        <begin position="64"/>
        <end position="83"/>
    </location>
</feature>
<reference evidence="2" key="1">
    <citation type="submission" date="2020-10" db="EMBL/GenBank/DDBJ databases">
        <title>Sequencing the genomes of 1000 actinobacteria strains.</title>
        <authorList>
            <person name="Klenk H.-P."/>
        </authorList>
    </citation>
    <scope>NUCLEOTIDE SEQUENCE</scope>
    <source>
        <strain evidence="2">DSM 45354</strain>
    </source>
</reference>
<evidence type="ECO:0000313" key="2">
    <source>
        <dbReference type="EMBL" id="MBE1605393.1"/>
    </source>
</evidence>
<dbReference type="Pfam" id="PF14015">
    <property type="entry name" value="DUF4231"/>
    <property type="match status" value="1"/>
</dbReference>
<keyword evidence="1" id="KW-1133">Transmembrane helix</keyword>
<dbReference type="Proteomes" id="UP000638648">
    <property type="component" value="Unassembled WGS sequence"/>
</dbReference>
<name>A0A927MUB1_9ACTN</name>
<evidence type="ECO:0008006" key="4">
    <source>
        <dbReference type="Google" id="ProtNLM"/>
    </source>
</evidence>
<dbReference type="EMBL" id="JADBEM010000001">
    <property type="protein sequence ID" value="MBE1605393.1"/>
    <property type="molecule type" value="Genomic_DNA"/>
</dbReference>
<dbReference type="RefSeq" id="WP_192749740.1">
    <property type="nucleotide sequence ID" value="NZ_BAABJL010000199.1"/>
</dbReference>
<dbReference type="AlphaFoldDB" id="A0A927MUB1"/>
<dbReference type="NCBIfam" id="NF033634">
    <property type="entry name" value="SLATT_1"/>
    <property type="match status" value="1"/>
</dbReference>